<organism evidence="1 2">
    <name type="scientific">Naganishia friedmannii</name>
    <dbReference type="NCBI Taxonomy" id="89922"/>
    <lineage>
        <taxon>Eukaryota</taxon>
        <taxon>Fungi</taxon>
        <taxon>Dikarya</taxon>
        <taxon>Basidiomycota</taxon>
        <taxon>Agaricomycotina</taxon>
        <taxon>Tremellomycetes</taxon>
        <taxon>Filobasidiales</taxon>
        <taxon>Filobasidiaceae</taxon>
        <taxon>Naganishia</taxon>
    </lineage>
</organism>
<keyword evidence="2" id="KW-1185">Reference proteome</keyword>
<evidence type="ECO:0000313" key="1">
    <source>
        <dbReference type="EMBL" id="KAJ9108723.1"/>
    </source>
</evidence>
<comment type="caution">
    <text evidence="1">The sequence shown here is derived from an EMBL/GenBank/DDBJ whole genome shotgun (WGS) entry which is preliminary data.</text>
</comment>
<evidence type="ECO:0000313" key="2">
    <source>
        <dbReference type="Proteomes" id="UP001227268"/>
    </source>
</evidence>
<protein>
    <submittedName>
        <fullName evidence="1">Uncharacterized protein</fullName>
    </submittedName>
</protein>
<sequence length="340" mass="36655">MSSPANIDTTEEIFEDSLLSLFQHRPIAFSTRGADDPYVYVPSGIQLLRGASSTSTDIDEEDGKTQAKDEPVPRRAQPPLPIKIYLPTAPPELHTTLQLSHLWLSSVFLADLISHGLINVKGERICELGAGAGLPGIVSALRGAGQVVSTDYAVQEDQNGQSVLAVLRGNFLRAVPAAKAREGTAWTVLGHTWGDEASVLRVLSSPGPSGTPEQPFSLLLLADLLWSTASHAALVASLTHLLEPGKGRACVVAGLHQGRGPVERFIRSWREIGGWIKYEMEVQWGLDSGWEVLEDFRSVCSTATGKDDCGDWEYLYSADRDGGDEHGTVVFFTIGLGKPS</sequence>
<dbReference type="EMBL" id="JASBWT010000001">
    <property type="protein sequence ID" value="KAJ9108723.1"/>
    <property type="molecule type" value="Genomic_DNA"/>
</dbReference>
<proteinExistence type="predicted"/>
<dbReference type="Proteomes" id="UP001227268">
    <property type="component" value="Unassembled WGS sequence"/>
</dbReference>
<gene>
    <name evidence="1" type="ORF">QFC21_000043</name>
</gene>
<name>A0ACC2WBG1_9TREE</name>
<reference evidence="1" key="1">
    <citation type="submission" date="2023-04" db="EMBL/GenBank/DDBJ databases">
        <title>Draft Genome sequencing of Naganishia species isolated from polar environments using Oxford Nanopore Technology.</title>
        <authorList>
            <person name="Leo P."/>
            <person name="Venkateswaran K."/>
        </authorList>
    </citation>
    <scope>NUCLEOTIDE SEQUENCE</scope>
    <source>
        <strain evidence="1">MNA-CCFEE 5423</strain>
    </source>
</reference>
<accession>A0ACC2WBG1</accession>